<gene>
    <name evidence="3" type="primary">grpE</name>
    <name evidence="7" type="ORF">A2V49_04370</name>
</gene>
<dbReference type="PRINTS" id="PR00773">
    <property type="entry name" value="GRPEPROTEIN"/>
</dbReference>
<comment type="function">
    <text evidence="3 4">Participates actively in the response to hyperosmotic and heat shock by preventing the aggregation of stress-denatured proteins, in association with DnaK and GrpE. It is the nucleotide exchange factor for DnaK and may function as a thermosensor. Unfolded proteins bind initially to DnaJ; upon interaction with the DnaJ-bound protein, DnaK hydrolyzes its bound ATP, resulting in the formation of a stable complex. GrpE releases ADP from DnaK; ATP binding to DnaK triggers the release of the substrate protein, thus completing the reaction cycle. Several rounds of ATP-dependent interactions between DnaJ, DnaK and GrpE are required for fully efficient folding.</text>
</comment>
<dbReference type="Proteomes" id="UP000178615">
    <property type="component" value="Unassembled WGS sequence"/>
</dbReference>
<protein>
    <recommendedName>
        <fullName evidence="3 4">Protein GrpE</fullName>
    </recommendedName>
    <alternativeName>
        <fullName evidence="3">HSP-70 cofactor</fullName>
    </alternativeName>
</protein>
<dbReference type="Pfam" id="PF01025">
    <property type="entry name" value="GrpE"/>
    <property type="match status" value="1"/>
</dbReference>
<comment type="subcellular location">
    <subcellularLocation>
        <location evidence="3">Cytoplasm</location>
    </subcellularLocation>
</comment>
<dbReference type="PROSITE" id="PS01071">
    <property type="entry name" value="GRPE"/>
    <property type="match status" value="1"/>
</dbReference>
<feature type="coiled-coil region" evidence="6">
    <location>
        <begin position="12"/>
        <end position="46"/>
    </location>
</feature>
<evidence type="ECO:0000256" key="5">
    <source>
        <dbReference type="RuleBase" id="RU004478"/>
    </source>
</evidence>
<dbReference type="GO" id="GO:0051087">
    <property type="term" value="F:protein-folding chaperone binding"/>
    <property type="evidence" value="ECO:0007669"/>
    <property type="project" value="InterPro"/>
</dbReference>
<dbReference type="GO" id="GO:0042803">
    <property type="term" value="F:protein homodimerization activity"/>
    <property type="evidence" value="ECO:0007669"/>
    <property type="project" value="InterPro"/>
</dbReference>
<keyword evidence="3" id="KW-0963">Cytoplasm</keyword>
<name>A0A1F4UML7_UNCKA</name>
<proteinExistence type="inferred from homology"/>
<accession>A0A1F4UML7</accession>
<dbReference type="InterPro" id="IPR009012">
    <property type="entry name" value="GrpE_head"/>
</dbReference>
<evidence type="ECO:0000256" key="2">
    <source>
        <dbReference type="ARBA" id="ARBA00023186"/>
    </source>
</evidence>
<dbReference type="InterPro" id="IPR000740">
    <property type="entry name" value="GrpE"/>
</dbReference>
<sequence>MDKNSTNKHDKKVDKKEIIIELETKLVEMENNWKRALADYKNLEKRTNEEKSAVMDFASSGLLEKLLTVLDNFEMLQQHTNDEGLNITIKDFKQTLESMGLNTLDVKIGDSFDHTKMDAIDTQNGDKDRILSIIRKGYLFKNKLIRPASVKVGNGIKPNNVKED</sequence>
<dbReference type="GO" id="GO:0000774">
    <property type="term" value="F:adenyl-nucleotide exchange factor activity"/>
    <property type="evidence" value="ECO:0007669"/>
    <property type="project" value="InterPro"/>
</dbReference>
<keyword evidence="3 4" id="KW-0346">Stress response</keyword>
<evidence type="ECO:0000313" key="8">
    <source>
        <dbReference type="Proteomes" id="UP000178615"/>
    </source>
</evidence>
<dbReference type="SUPFAM" id="SSF58014">
    <property type="entry name" value="Coiled-coil domain of nucleotide exchange factor GrpE"/>
    <property type="match status" value="1"/>
</dbReference>
<dbReference type="AlphaFoldDB" id="A0A1F4UML7"/>
<dbReference type="PANTHER" id="PTHR21237:SF23">
    <property type="entry name" value="GRPE PROTEIN HOMOLOG, MITOCHONDRIAL"/>
    <property type="match status" value="1"/>
</dbReference>
<dbReference type="PANTHER" id="PTHR21237">
    <property type="entry name" value="GRPE PROTEIN"/>
    <property type="match status" value="1"/>
</dbReference>
<comment type="caution">
    <text evidence="7">The sequence shown here is derived from an EMBL/GenBank/DDBJ whole genome shotgun (WGS) entry which is preliminary data.</text>
</comment>
<evidence type="ECO:0000256" key="1">
    <source>
        <dbReference type="ARBA" id="ARBA00009054"/>
    </source>
</evidence>
<dbReference type="EMBL" id="MEUV01000011">
    <property type="protein sequence ID" value="OGC46198.1"/>
    <property type="molecule type" value="Genomic_DNA"/>
</dbReference>
<dbReference type="GO" id="GO:0005737">
    <property type="term" value="C:cytoplasm"/>
    <property type="evidence" value="ECO:0007669"/>
    <property type="project" value="UniProtKB-SubCell"/>
</dbReference>
<keyword evidence="2 3" id="KW-0143">Chaperone</keyword>
<dbReference type="HAMAP" id="MF_01151">
    <property type="entry name" value="GrpE"/>
    <property type="match status" value="1"/>
</dbReference>
<dbReference type="Gene3D" id="3.90.20.20">
    <property type="match status" value="1"/>
</dbReference>
<organism evidence="7 8">
    <name type="scientific">candidate division WWE3 bacterium RBG_19FT_COMBO_34_6</name>
    <dbReference type="NCBI Taxonomy" id="1802612"/>
    <lineage>
        <taxon>Bacteria</taxon>
        <taxon>Katanobacteria</taxon>
    </lineage>
</organism>
<keyword evidence="6" id="KW-0175">Coiled coil</keyword>
<dbReference type="Gene3D" id="2.30.22.10">
    <property type="entry name" value="Head domain of nucleotide exchange factor GrpE"/>
    <property type="match status" value="1"/>
</dbReference>
<evidence type="ECO:0000256" key="4">
    <source>
        <dbReference type="RuleBase" id="RU000639"/>
    </source>
</evidence>
<dbReference type="SUPFAM" id="SSF51064">
    <property type="entry name" value="Head domain of nucleotide exchange factor GrpE"/>
    <property type="match status" value="1"/>
</dbReference>
<dbReference type="GO" id="GO:0006457">
    <property type="term" value="P:protein folding"/>
    <property type="evidence" value="ECO:0007669"/>
    <property type="project" value="InterPro"/>
</dbReference>
<evidence type="ECO:0000256" key="6">
    <source>
        <dbReference type="SAM" id="Coils"/>
    </source>
</evidence>
<evidence type="ECO:0000256" key="3">
    <source>
        <dbReference type="HAMAP-Rule" id="MF_01151"/>
    </source>
</evidence>
<dbReference type="InterPro" id="IPR013805">
    <property type="entry name" value="GrpE_CC"/>
</dbReference>
<comment type="similarity">
    <text evidence="1 3 5">Belongs to the GrpE family.</text>
</comment>
<evidence type="ECO:0000313" key="7">
    <source>
        <dbReference type="EMBL" id="OGC46198.1"/>
    </source>
</evidence>
<reference evidence="7 8" key="1">
    <citation type="journal article" date="2016" name="Nat. Commun.">
        <title>Thousands of microbial genomes shed light on interconnected biogeochemical processes in an aquifer system.</title>
        <authorList>
            <person name="Anantharaman K."/>
            <person name="Brown C.T."/>
            <person name="Hug L.A."/>
            <person name="Sharon I."/>
            <person name="Castelle C.J."/>
            <person name="Probst A.J."/>
            <person name="Thomas B.C."/>
            <person name="Singh A."/>
            <person name="Wilkins M.J."/>
            <person name="Karaoz U."/>
            <person name="Brodie E.L."/>
            <person name="Williams K.H."/>
            <person name="Hubbard S.S."/>
            <person name="Banfield J.F."/>
        </authorList>
    </citation>
    <scope>NUCLEOTIDE SEQUENCE [LARGE SCALE GENOMIC DNA]</scope>
</reference>
<dbReference type="GO" id="GO:0051082">
    <property type="term" value="F:unfolded protein binding"/>
    <property type="evidence" value="ECO:0007669"/>
    <property type="project" value="TreeGrafter"/>
</dbReference>
<comment type="subunit">
    <text evidence="3">Homodimer.</text>
</comment>